<evidence type="ECO:0000256" key="6">
    <source>
        <dbReference type="ARBA" id="ARBA00022777"/>
    </source>
</evidence>
<dbReference type="InterPro" id="IPR052969">
    <property type="entry name" value="Thr-specific_kinase-like"/>
</dbReference>
<dbReference type="SUPFAM" id="SSF53300">
    <property type="entry name" value="vWA-like"/>
    <property type="match status" value="1"/>
</dbReference>
<evidence type="ECO:0000256" key="3">
    <source>
        <dbReference type="ARBA" id="ARBA00022527"/>
    </source>
</evidence>
<dbReference type="Gene3D" id="3.20.200.10">
    <property type="entry name" value="MHCK/EF2 kinase"/>
    <property type="match status" value="1"/>
</dbReference>
<dbReference type="GO" id="GO:0016301">
    <property type="term" value="F:kinase activity"/>
    <property type="evidence" value="ECO:0007669"/>
    <property type="project" value="UniProtKB-KW"/>
</dbReference>
<keyword evidence="4" id="KW-0808">Transferase</keyword>
<dbReference type="SMART" id="SM00811">
    <property type="entry name" value="Alpha_kinase"/>
    <property type="match status" value="1"/>
</dbReference>
<keyword evidence="3" id="KW-0723">Serine/threonine-protein kinase</keyword>
<evidence type="ECO:0000256" key="4">
    <source>
        <dbReference type="ARBA" id="ARBA00022679"/>
    </source>
</evidence>
<feature type="domain" description="Alpha-type protein kinase" evidence="8">
    <location>
        <begin position="536"/>
        <end position="741"/>
    </location>
</feature>
<evidence type="ECO:0000256" key="5">
    <source>
        <dbReference type="ARBA" id="ARBA00022729"/>
    </source>
</evidence>
<feature type="region of interest" description="Disordered" evidence="7">
    <location>
        <begin position="448"/>
        <end position="485"/>
    </location>
</feature>
<dbReference type="Pfam" id="PF25106">
    <property type="entry name" value="VWA_4"/>
    <property type="match status" value="1"/>
</dbReference>
<keyword evidence="10" id="KW-1185">Reference proteome</keyword>
<dbReference type="InterPro" id="IPR011009">
    <property type="entry name" value="Kinase-like_dom_sf"/>
</dbReference>
<dbReference type="InterPro" id="IPR004166">
    <property type="entry name" value="a-kinase_dom"/>
</dbReference>
<keyword evidence="5" id="KW-0732">Signal</keyword>
<dbReference type="PROSITE" id="PS51158">
    <property type="entry name" value="ALPHA_KINASE"/>
    <property type="match status" value="1"/>
</dbReference>
<dbReference type="Gene3D" id="3.30.200.20">
    <property type="entry name" value="Phosphorylase Kinase, domain 1"/>
    <property type="match status" value="1"/>
</dbReference>
<comment type="subcellular location">
    <subcellularLocation>
        <location evidence="1">Secreted</location>
    </subcellularLocation>
</comment>
<dbReference type="Proteomes" id="UP001150062">
    <property type="component" value="Unassembled WGS sequence"/>
</dbReference>
<feature type="region of interest" description="Disordered" evidence="7">
    <location>
        <begin position="1"/>
        <end position="148"/>
    </location>
</feature>
<organism evidence="9 10">
    <name type="scientific">Anaeramoeba flamelloides</name>
    <dbReference type="NCBI Taxonomy" id="1746091"/>
    <lineage>
        <taxon>Eukaryota</taxon>
        <taxon>Metamonada</taxon>
        <taxon>Anaeramoebidae</taxon>
        <taxon>Anaeramoeba</taxon>
    </lineage>
</organism>
<dbReference type="SUPFAM" id="SSF56112">
    <property type="entry name" value="Protein kinase-like (PK-like)"/>
    <property type="match status" value="1"/>
</dbReference>
<evidence type="ECO:0000313" key="10">
    <source>
        <dbReference type="Proteomes" id="UP001150062"/>
    </source>
</evidence>
<evidence type="ECO:0000256" key="2">
    <source>
        <dbReference type="ARBA" id="ARBA00022525"/>
    </source>
</evidence>
<name>A0ABQ8X9M0_9EUKA</name>
<evidence type="ECO:0000313" key="9">
    <source>
        <dbReference type="EMBL" id="KAJ6228754.1"/>
    </source>
</evidence>
<dbReference type="CDD" id="cd04515">
    <property type="entry name" value="Alpha_kinase"/>
    <property type="match status" value="1"/>
</dbReference>
<feature type="compositionally biased region" description="Low complexity" evidence="7">
    <location>
        <begin position="135"/>
        <end position="148"/>
    </location>
</feature>
<dbReference type="EMBL" id="JAOAOG010000325">
    <property type="protein sequence ID" value="KAJ6228754.1"/>
    <property type="molecule type" value="Genomic_DNA"/>
</dbReference>
<keyword evidence="2" id="KW-0964">Secreted</keyword>
<dbReference type="Pfam" id="PF02816">
    <property type="entry name" value="Alpha_kinase"/>
    <property type="match status" value="1"/>
</dbReference>
<feature type="compositionally biased region" description="Basic residues" evidence="7">
    <location>
        <begin position="1"/>
        <end position="65"/>
    </location>
</feature>
<reference evidence="9" key="1">
    <citation type="submission" date="2022-08" db="EMBL/GenBank/DDBJ databases">
        <title>Novel sulfate-reducing endosymbionts in the free-living metamonad Anaeramoeba.</title>
        <authorList>
            <person name="Jerlstrom-Hultqvist J."/>
            <person name="Cepicka I."/>
            <person name="Gallot-Lavallee L."/>
            <person name="Salas-Leiva D."/>
            <person name="Curtis B.A."/>
            <person name="Zahonova K."/>
            <person name="Pipaliya S."/>
            <person name="Dacks J."/>
            <person name="Roger A.J."/>
        </authorList>
    </citation>
    <scope>NUCLEOTIDE SEQUENCE</scope>
    <source>
        <strain evidence="9">Schooner1</strain>
    </source>
</reference>
<evidence type="ECO:0000256" key="1">
    <source>
        <dbReference type="ARBA" id="ARBA00004613"/>
    </source>
</evidence>
<gene>
    <name evidence="9" type="ORF">M0813_08247</name>
</gene>
<dbReference type="PANTHER" id="PTHR47763:SF4">
    <property type="entry name" value="ALPHA-PROTEIN KINASE VWKA"/>
    <property type="match status" value="1"/>
</dbReference>
<accession>A0ABQ8X9M0</accession>
<evidence type="ECO:0000256" key="7">
    <source>
        <dbReference type="SAM" id="MobiDB-lite"/>
    </source>
</evidence>
<sequence>MSSKHKSKKRKKEKKKERKQKRKKTKKKRKKNKSLFGVSKKRNKIIKKKNRKTRKAKTRKKKQKKNTSSFSSKQTQKRSSSSESTIIDSMSSSKNYTETTSSSLSSSSRSSSSSSCSSMSSYSSKKQGKKAYHRSLSTSSSSSSSYSLSSHDLQYSTESSSEEKKPSRLTNHIVEIKSKKKKKNAFSKIGRLKRKDVKERVSWLTQNSKTRLEYSIDVCFLMDTTNSMQLYLEKVNTKIKEILSWFKVNYQEHKIRFSFVSYKDIEHSDRVQSFDFVEKTKLEKFCKFLENLEFKSGDDWAEDVLAGLETALRLNWKSQCKIMIHFGDAPCHGRKFHKKKITDNYPDGIPKQRRAKGILKDFKLRGIDYFFGKITNNTDKMVSQFRKYYDCVGDFRKIFEFLAETNSDNFAKKIQNCINESLQNSRRRLENFGYSINANNEKYQKQTIKGKEQRKKHNKQQLWHNGGKRMKRNVMNNTNDHNSIEKTRNDHYNKVYNDQRKFNRHNPNIRKGKNNYYKPERAIIYRVDPQTTLEQIISGETINYIDEETTVRISKDIIGVGTFRTCYHMIDIINGDNLVAKNYIHSKRNEKNETCKTAVVIQYIAKLLSKEFNAKGPYRSVDFLESFAYYFPNRKNYKWMNAEPYIKGKYIKYSNNGQWNLGPDRFATAQAFSHFTHELTRGKLVVVDLQGVNYIFTDPAIHSAGKRTFNNTDLGKQGIKAFFKGHQCSNICKKVLDLKTTNKHQKIVQSSTTYKKMKFFELVCSNPFCGNKVDVLRRTYHKKKSFYCGDCLDNIRNSKK</sequence>
<protein>
    <submittedName>
        <fullName evidence="9">Alpha-protein kinase vwka</fullName>
    </submittedName>
</protein>
<feature type="compositionally biased region" description="Low complexity" evidence="7">
    <location>
        <begin position="66"/>
        <end position="124"/>
    </location>
</feature>
<dbReference type="Gene3D" id="3.40.50.410">
    <property type="entry name" value="von Willebrand factor, type A domain"/>
    <property type="match status" value="1"/>
</dbReference>
<dbReference type="InterPro" id="IPR056861">
    <property type="entry name" value="HMCN1-like_VWA"/>
</dbReference>
<dbReference type="PANTHER" id="PTHR47763">
    <property type="entry name" value="ALPHA-PROTEIN KINASE VWKA"/>
    <property type="match status" value="1"/>
</dbReference>
<dbReference type="InterPro" id="IPR036465">
    <property type="entry name" value="vWFA_dom_sf"/>
</dbReference>
<keyword evidence="6 9" id="KW-0418">Kinase</keyword>
<comment type="caution">
    <text evidence="9">The sequence shown here is derived from an EMBL/GenBank/DDBJ whole genome shotgun (WGS) entry which is preliminary data.</text>
</comment>
<evidence type="ECO:0000259" key="8">
    <source>
        <dbReference type="PROSITE" id="PS51158"/>
    </source>
</evidence>
<proteinExistence type="predicted"/>